<evidence type="ECO:0000313" key="2">
    <source>
        <dbReference type="Proteomes" id="UP000596742"/>
    </source>
</evidence>
<reference evidence="1" key="1">
    <citation type="submission" date="2018-11" db="EMBL/GenBank/DDBJ databases">
        <authorList>
            <person name="Alioto T."/>
            <person name="Alioto T."/>
        </authorList>
    </citation>
    <scope>NUCLEOTIDE SEQUENCE</scope>
</reference>
<keyword evidence="2" id="KW-1185">Reference proteome</keyword>
<gene>
    <name evidence="1" type="ORF">MGAL_10B056393</name>
</gene>
<sequence length="99" mass="10836">MGYPRPAEQLVVPRSKMVAEGRKKIGDNYNTMWGDSSAVADEAEMIATVQNSNTSQILTIEIQPPTPRSPTPSTPQSPIVTSQLEKQLLRNSVQVAKQT</sequence>
<comment type="caution">
    <text evidence="1">The sequence shown here is derived from an EMBL/GenBank/DDBJ whole genome shotgun (WGS) entry which is preliminary data.</text>
</comment>
<accession>A0A8B6DZU8</accession>
<dbReference type="AlphaFoldDB" id="A0A8B6DZU8"/>
<dbReference type="EMBL" id="UYJE01004301">
    <property type="protein sequence ID" value="VDI26940.1"/>
    <property type="molecule type" value="Genomic_DNA"/>
</dbReference>
<protein>
    <submittedName>
        <fullName evidence="1">Uncharacterized protein</fullName>
    </submittedName>
</protein>
<dbReference type="Proteomes" id="UP000596742">
    <property type="component" value="Unassembled WGS sequence"/>
</dbReference>
<evidence type="ECO:0000313" key="1">
    <source>
        <dbReference type="EMBL" id="VDI26940.1"/>
    </source>
</evidence>
<organism evidence="1 2">
    <name type="scientific">Mytilus galloprovincialis</name>
    <name type="common">Mediterranean mussel</name>
    <dbReference type="NCBI Taxonomy" id="29158"/>
    <lineage>
        <taxon>Eukaryota</taxon>
        <taxon>Metazoa</taxon>
        <taxon>Spiralia</taxon>
        <taxon>Lophotrochozoa</taxon>
        <taxon>Mollusca</taxon>
        <taxon>Bivalvia</taxon>
        <taxon>Autobranchia</taxon>
        <taxon>Pteriomorphia</taxon>
        <taxon>Mytilida</taxon>
        <taxon>Mytiloidea</taxon>
        <taxon>Mytilidae</taxon>
        <taxon>Mytilinae</taxon>
        <taxon>Mytilus</taxon>
    </lineage>
</organism>
<name>A0A8B6DZU8_MYTGA</name>
<proteinExistence type="predicted"/>